<comment type="caution">
    <text evidence="3">The sequence shown here is derived from an EMBL/GenBank/DDBJ whole genome shotgun (WGS) entry which is preliminary data.</text>
</comment>
<sequence length="831" mass="95870">MNCFDDFIVLSWNVRGAANATSKRHCKELIKKYHPSICVLLETHVQFGRVASFWNRLGYFPAVIVEANGHAGGIWVLRSGDNFSVSTVDVMAQCATIEIKAGSHAWFMSLVYASPIPSLRYQLWDRLSSVRTMVNGPWMLIGDFNEVLLPSESIGGVFSHVRAGKFGEVLSACNLTDLEAKGFKFTWHRHIQGVRHLAKKLDRALVDLEWRDKFPEAFVENLGRLHSDHHPILLRCGGLPMFKRERPFRFEVAWSTHKDYQEVVSGAWSVCEKDVLRGLDIVKNDSIIFNKFTFGNIFRNKRRIWHRLVGVQKCLDEQPTDSLAMLEKRLWQDYNMVLQQEELFRYQKSRAKWVQYGDRNTKFFHTMTMTRRKRNRIHGLFLQNGNWCTEDKILQSEALYYFKDLFCSNVPVGNVDLGLDALPMISDEGKAGLVRIVSKEEVVNDFCSASGLKVNLDKSRIMGSKKVSRGKKEKFSRLSSIKVAGDLGKYLGFPLIQGRITLAKSVLTSMPIYLMQNMWLPNATSVPIPGDRNLKDCVVWENSMAKTYTPHLGYTWLLNKSRHMEDDTGKWHWLVKLKAIEKVKHLLWLLFHGCLPTNTLRFRRRLTDNQGCPCYQFAVKDTWHCIRDCRKAWEVWQELGFVGTTNFLGGNTVDWIIQQVDSDQGHLFLSVLWWIWRQRNCFAFENHYEGDVWLRRNIWRMAIDSHMAWGEDMKVTKETIQILWQRPPWDFVKINVDGSSLGNPRGVACNLLPELLAIAKGPKPAWDRGYRKIICHSDSKDALREANFCADFMAKFATSCDNGLMIWDEPPQGLQQLLLADIMGISFPRIV</sequence>
<reference evidence="3" key="1">
    <citation type="submission" date="2022-10" db="EMBL/GenBank/DDBJ databases">
        <authorList>
            <person name="Hyden B.L."/>
            <person name="Feng K."/>
            <person name="Yates T."/>
            <person name="Jawdy S."/>
            <person name="Smart L.B."/>
            <person name="Muchero W."/>
        </authorList>
    </citation>
    <scope>NUCLEOTIDE SEQUENCE</scope>
    <source>
        <tissue evidence="3">Shoot tip</tissue>
    </source>
</reference>
<proteinExistence type="predicted"/>
<reference evidence="3" key="2">
    <citation type="journal article" date="2023" name="Int. J. Mol. Sci.">
        <title>De Novo Assembly and Annotation of 11 Diverse Shrub Willow (Salix) Genomes Reveals Novel Gene Organization in Sex-Linked Regions.</title>
        <authorList>
            <person name="Hyden B."/>
            <person name="Feng K."/>
            <person name="Yates T.B."/>
            <person name="Jawdy S."/>
            <person name="Cereghino C."/>
            <person name="Smart L.B."/>
            <person name="Muchero W."/>
        </authorList>
    </citation>
    <scope>NUCLEOTIDE SEQUENCE</scope>
    <source>
        <tissue evidence="3">Shoot tip</tissue>
    </source>
</reference>
<dbReference type="Pfam" id="PF03372">
    <property type="entry name" value="Exo_endo_phos"/>
    <property type="match status" value="1"/>
</dbReference>
<evidence type="ECO:0000259" key="2">
    <source>
        <dbReference type="Pfam" id="PF13966"/>
    </source>
</evidence>
<gene>
    <name evidence="3" type="ORF">OIU77_001168</name>
</gene>
<dbReference type="Gene3D" id="3.60.10.10">
    <property type="entry name" value="Endonuclease/exonuclease/phosphatase"/>
    <property type="match status" value="1"/>
</dbReference>
<dbReference type="InterPro" id="IPR026960">
    <property type="entry name" value="RVT-Znf"/>
</dbReference>
<dbReference type="SUPFAM" id="SSF56219">
    <property type="entry name" value="DNase I-like"/>
    <property type="match status" value="1"/>
</dbReference>
<evidence type="ECO:0000259" key="1">
    <source>
        <dbReference type="Pfam" id="PF03372"/>
    </source>
</evidence>
<dbReference type="EMBL" id="JAPFFI010001233">
    <property type="protein sequence ID" value="KAJ6287841.1"/>
    <property type="molecule type" value="Genomic_DNA"/>
</dbReference>
<organism evidence="3 4">
    <name type="scientific">Salix suchowensis</name>
    <dbReference type="NCBI Taxonomy" id="1278906"/>
    <lineage>
        <taxon>Eukaryota</taxon>
        <taxon>Viridiplantae</taxon>
        <taxon>Streptophyta</taxon>
        <taxon>Embryophyta</taxon>
        <taxon>Tracheophyta</taxon>
        <taxon>Spermatophyta</taxon>
        <taxon>Magnoliopsida</taxon>
        <taxon>eudicotyledons</taxon>
        <taxon>Gunneridae</taxon>
        <taxon>Pentapetalae</taxon>
        <taxon>rosids</taxon>
        <taxon>fabids</taxon>
        <taxon>Malpighiales</taxon>
        <taxon>Salicaceae</taxon>
        <taxon>Saliceae</taxon>
        <taxon>Salix</taxon>
    </lineage>
</organism>
<feature type="domain" description="Endonuclease/exonuclease/phosphatase" evidence="1">
    <location>
        <begin position="10"/>
        <end position="152"/>
    </location>
</feature>
<dbReference type="InterPro" id="IPR005135">
    <property type="entry name" value="Endo/exonuclease/phosphatase"/>
</dbReference>
<accession>A0ABQ8ZG63</accession>
<evidence type="ECO:0008006" key="5">
    <source>
        <dbReference type="Google" id="ProtNLM"/>
    </source>
</evidence>
<evidence type="ECO:0000313" key="3">
    <source>
        <dbReference type="EMBL" id="KAJ6287841.1"/>
    </source>
</evidence>
<protein>
    <recommendedName>
        <fullName evidence="5">Reverse transcriptase zinc-binding domain-containing protein</fullName>
    </recommendedName>
</protein>
<keyword evidence="4" id="KW-1185">Reference proteome</keyword>
<dbReference type="Proteomes" id="UP001141253">
    <property type="component" value="Unassembled WGS sequence"/>
</dbReference>
<dbReference type="Pfam" id="PF13966">
    <property type="entry name" value="zf-RVT"/>
    <property type="match status" value="1"/>
</dbReference>
<evidence type="ECO:0000313" key="4">
    <source>
        <dbReference type="Proteomes" id="UP001141253"/>
    </source>
</evidence>
<dbReference type="PANTHER" id="PTHR35218:SF9">
    <property type="entry name" value="ENDONUCLEASE_EXONUCLEASE_PHOSPHATASE DOMAIN-CONTAINING PROTEIN"/>
    <property type="match status" value="1"/>
</dbReference>
<dbReference type="InterPro" id="IPR036691">
    <property type="entry name" value="Endo/exonu/phosph_ase_sf"/>
</dbReference>
<feature type="domain" description="Reverse transcriptase zinc-binding" evidence="2">
    <location>
        <begin position="560"/>
        <end position="636"/>
    </location>
</feature>
<dbReference type="InterPro" id="IPR044730">
    <property type="entry name" value="RNase_H-like_dom_plant"/>
</dbReference>
<dbReference type="CDD" id="cd06222">
    <property type="entry name" value="RNase_H_like"/>
    <property type="match status" value="1"/>
</dbReference>
<name>A0ABQ8ZG63_9ROSI</name>
<dbReference type="PANTHER" id="PTHR35218">
    <property type="entry name" value="RNASE H DOMAIN-CONTAINING PROTEIN"/>
    <property type="match status" value="1"/>
</dbReference>